<dbReference type="PROSITE" id="PS00913">
    <property type="entry name" value="ADH_IRON_1"/>
    <property type="match status" value="1"/>
</dbReference>
<feature type="domain" description="Alcohol dehydrogenase iron-type/glycerol dehydrogenase GldA" evidence="2">
    <location>
        <begin position="9"/>
        <end position="177"/>
    </location>
</feature>
<dbReference type="Gene3D" id="1.20.1090.10">
    <property type="entry name" value="Dehydroquinate synthase-like - alpha domain"/>
    <property type="match status" value="1"/>
</dbReference>
<dbReference type="InterPro" id="IPR044731">
    <property type="entry name" value="BDH-like"/>
</dbReference>
<keyword evidence="5" id="KW-1185">Reference proteome</keyword>
<dbReference type="PANTHER" id="PTHR43633">
    <property type="entry name" value="ALCOHOL DEHYDROGENASE YQHD"/>
    <property type="match status" value="1"/>
</dbReference>
<reference evidence="4 5" key="1">
    <citation type="submission" date="2022-02" db="EMBL/GenBank/DDBJ databases">
        <title>Mesosutterella porci, a novel member of the family Sutterellaceae from pig feces.</title>
        <authorList>
            <person name="Wylensek D."/>
            <person name="Clavel T."/>
        </authorList>
    </citation>
    <scope>NUCLEOTIDE SEQUENCE [LARGE SCALE GENOMIC DNA]</scope>
    <source>
        <strain evidence="5">oilRF-744-wt-GAM-9</strain>
    </source>
</reference>
<dbReference type="RefSeq" id="WP_237980662.1">
    <property type="nucleotide sequence ID" value="NZ_JAKNCT010000018.1"/>
</dbReference>
<dbReference type="Pfam" id="PF25137">
    <property type="entry name" value="ADH_Fe_C"/>
    <property type="match status" value="1"/>
</dbReference>
<dbReference type="Pfam" id="PF00465">
    <property type="entry name" value="Fe-ADH"/>
    <property type="match status" value="1"/>
</dbReference>
<dbReference type="Gene3D" id="3.40.50.1970">
    <property type="match status" value="1"/>
</dbReference>
<feature type="domain" description="Fe-containing alcohol dehydrogenase-like C-terminal" evidence="3">
    <location>
        <begin position="189"/>
        <end position="386"/>
    </location>
</feature>
<dbReference type="InterPro" id="IPR018211">
    <property type="entry name" value="ADH_Fe_CS"/>
</dbReference>
<evidence type="ECO:0000313" key="5">
    <source>
        <dbReference type="Proteomes" id="UP001297600"/>
    </source>
</evidence>
<accession>A0ABS9MTL5</accession>
<dbReference type="InterPro" id="IPR056798">
    <property type="entry name" value="ADH_Fe_C"/>
</dbReference>
<dbReference type="InterPro" id="IPR001670">
    <property type="entry name" value="ADH_Fe/GldA"/>
</dbReference>
<dbReference type="SUPFAM" id="SSF56796">
    <property type="entry name" value="Dehydroquinate synthase-like"/>
    <property type="match status" value="1"/>
</dbReference>
<dbReference type="PANTHER" id="PTHR43633:SF1">
    <property type="entry name" value="ALCOHOL DEHYDROGENASE YQHD"/>
    <property type="match status" value="1"/>
</dbReference>
<comment type="caution">
    <text evidence="4">The sequence shown here is derived from an EMBL/GenBank/DDBJ whole genome shotgun (WGS) entry which is preliminary data.</text>
</comment>
<protein>
    <submittedName>
        <fullName evidence="4">Iron-containing alcohol dehydrogenase</fullName>
    </submittedName>
</protein>
<gene>
    <name evidence="4" type="ORF">MAF45_11000</name>
</gene>
<dbReference type="Proteomes" id="UP001297600">
    <property type="component" value="Unassembled WGS sequence"/>
</dbReference>
<dbReference type="EMBL" id="JAKNCT010000018">
    <property type="protein sequence ID" value="MCG5031961.1"/>
    <property type="molecule type" value="Genomic_DNA"/>
</dbReference>
<keyword evidence="1" id="KW-0560">Oxidoreductase</keyword>
<evidence type="ECO:0000313" key="4">
    <source>
        <dbReference type="EMBL" id="MCG5031961.1"/>
    </source>
</evidence>
<organism evidence="4 5">
    <name type="scientific">Mesosutterella porci</name>
    <dbReference type="NCBI Taxonomy" id="2915351"/>
    <lineage>
        <taxon>Bacteria</taxon>
        <taxon>Pseudomonadati</taxon>
        <taxon>Pseudomonadota</taxon>
        <taxon>Betaproteobacteria</taxon>
        <taxon>Burkholderiales</taxon>
        <taxon>Sutterellaceae</taxon>
        <taxon>Mesosutterella</taxon>
    </lineage>
</organism>
<sequence length="387" mass="41927">MQNFNFCSPTQLVFGKGCECEIGNRLAERFPGGRVMMVYGGGSIRRSGLYDRVMASLRQAGLQVREKGGVHPNPDIGFVRDLIAECRNWQPDVLLAVGGGSVIDTAKAAAMGVPYEGDVWDFFCGKAVCTKALPIAVVLTIPAAGSELSMRVVITNEGRKWGTASQAIRSYLSVIDPELFFTLPAWQAAAGVVDMMSHIMERYLTNTTGTGFVDAQAEAAMKTIMKYGRFVHKFPQDYDAWSQIGLAGTFAHNGFFGLGQEEDWACHGIEHELSAWKPEITHGAGLAVVTPGYLSYVARRNPARILQWARNVMEVDPELDESKAVAGAVASLRDFYKSLGMPLTLRELGAGDAPIEQLAERAVAKGPLGHYVPLKAADVAAILRSVL</sequence>
<evidence type="ECO:0000259" key="2">
    <source>
        <dbReference type="Pfam" id="PF00465"/>
    </source>
</evidence>
<dbReference type="CDD" id="cd08187">
    <property type="entry name" value="BDH"/>
    <property type="match status" value="1"/>
</dbReference>
<evidence type="ECO:0000256" key="1">
    <source>
        <dbReference type="ARBA" id="ARBA00023002"/>
    </source>
</evidence>
<name>A0ABS9MTL5_9BURK</name>
<evidence type="ECO:0000259" key="3">
    <source>
        <dbReference type="Pfam" id="PF25137"/>
    </source>
</evidence>
<proteinExistence type="predicted"/>